<dbReference type="AlphaFoldDB" id="M1VY50"/>
<dbReference type="Gene3D" id="3.80.10.10">
    <property type="entry name" value="Ribonuclease Inhibitor"/>
    <property type="match status" value="1"/>
</dbReference>
<proteinExistence type="predicted"/>
<evidence type="ECO:0008006" key="3">
    <source>
        <dbReference type="Google" id="ProtNLM"/>
    </source>
</evidence>
<dbReference type="STRING" id="1111077.M1VY50"/>
<dbReference type="HOGENOM" id="CLU_010622_1_0_1"/>
<dbReference type="SUPFAM" id="SSF52047">
    <property type="entry name" value="RNI-like"/>
    <property type="match status" value="1"/>
</dbReference>
<keyword evidence="2" id="KW-1185">Reference proteome</keyword>
<dbReference type="EMBL" id="CAGA01000065">
    <property type="protein sequence ID" value="CCE33752.1"/>
    <property type="molecule type" value="Genomic_DNA"/>
</dbReference>
<evidence type="ECO:0000313" key="1">
    <source>
        <dbReference type="EMBL" id="CCE33752.1"/>
    </source>
</evidence>
<evidence type="ECO:0000313" key="2">
    <source>
        <dbReference type="Proteomes" id="UP000016801"/>
    </source>
</evidence>
<dbReference type="InterPro" id="IPR032675">
    <property type="entry name" value="LRR_dom_sf"/>
</dbReference>
<name>M1VY50_CLAP2</name>
<organism evidence="1 2">
    <name type="scientific">Claviceps purpurea (strain 20.1)</name>
    <name type="common">Ergot fungus</name>
    <name type="synonym">Sphacelia segetum</name>
    <dbReference type="NCBI Taxonomy" id="1111077"/>
    <lineage>
        <taxon>Eukaryota</taxon>
        <taxon>Fungi</taxon>
        <taxon>Dikarya</taxon>
        <taxon>Ascomycota</taxon>
        <taxon>Pezizomycotina</taxon>
        <taxon>Sordariomycetes</taxon>
        <taxon>Hypocreomycetidae</taxon>
        <taxon>Hypocreales</taxon>
        <taxon>Clavicipitaceae</taxon>
        <taxon>Claviceps</taxon>
    </lineage>
</organism>
<protein>
    <recommendedName>
        <fullName evidence="3">F-box domain-containing protein</fullName>
    </recommendedName>
</protein>
<dbReference type="Proteomes" id="UP000016801">
    <property type="component" value="Unassembled WGS sequence"/>
</dbReference>
<dbReference type="OrthoDB" id="629492at2759"/>
<dbReference type="VEuPathDB" id="FungiDB:CPUR_07678"/>
<accession>M1VY50</accession>
<gene>
    <name evidence="1" type="ORF">CPUR_07678</name>
</gene>
<sequence length="431" mass="49730">MRTLTSPLHGQLWRNINIIFPHKWLCKRSPASYLDLLKNILSWAGDGGFRKIDIALNHDFLTQADFTLLLNASPRLEHLEVSDLYHFSLPSKEKIWNQLRHVTIDVDHFEPGQFPYRFLQNAASSLEHLTFTFADVPDEWYDSEPLIPHLPKLKSLRIGGWEGGTPFSMYPFAIAFPRIEQLWMGPGLPDIDPGPVASWRDKWEGVWPHLKFINIYPDSGDEIRDIFGNNHYRLPASDVIRHSDLRNLRSVRSNHGMWILPDRARIMLSKSIKNGQLTSFDITFPEYVPTRESSPGDLSVRHLKGYDWLRGAPSIHTLGLYSFHFLLDRRNYEDLPLPQFLATFPNLRTLRLSGGFVNEQEIEEIEEDEFVSVIVAIMSVTRLKTIHMAMGFFGHNSETLRKLRKAAHLKGVQISTADDYYPEQWPIPLGP</sequence>
<comment type="caution">
    <text evidence="1">The sequence shown here is derived from an EMBL/GenBank/DDBJ whole genome shotgun (WGS) entry which is preliminary data.</text>
</comment>
<dbReference type="eggNOG" id="ENOG502S69X">
    <property type="taxonomic scope" value="Eukaryota"/>
</dbReference>
<reference evidence="1 2" key="1">
    <citation type="journal article" date="2013" name="PLoS Genet.">
        <title>Plant-symbiotic fungi as chemical engineers: Multi-genome analysis of the Clavicipitaceae reveals dynamics of alkaloid loci.</title>
        <authorList>
            <person name="Schardl C.L."/>
            <person name="Young C.A."/>
            <person name="Hesse U."/>
            <person name="Amyotte S.G."/>
            <person name="Andreeva K."/>
            <person name="Calie P.J."/>
            <person name="Fleetwood D.J."/>
            <person name="Haws D.C."/>
            <person name="Moore N."/>
            <person name="Oeser B."/>
            <person name="Panaccione D.G."/>
            <person name="Schweri K.K."/>
            <person name="Voisey C.R."/>
            <person name="Farman M.L."/>
            <person name="Jaromczyk J.W."/>
            <person name="Roe B.A."/>
            <person name="O'Sullivan D.M."/>
            <person name="Scott B."/>
            <person name="Tudzynski P."/>
            <person name="An Z."/>
            <person name="Arnaoudova E.G."/>
            <person name="Bullock C.T."/>
            <person name="Charlton N.D."/>
            <person name="Chen L."/>
            <person name="Cox M."/>
            <person name="Dinkins R.D."/>
            <person name="Florea S."/>
            <person name="Glenn A.E."/>
            <person name="Gordon A."/>
            <person name="Gueldener U."/>
            <person name="Harris D.R."/>
            <person name="Hollin W."/>
            <person name="Jaromczyk J."/>
            <person name="Johnson R.D."/>
            <person name="Khan A.K."/>
            <person name="Leistner E."/>
            <person name="Leuchtmann A."/>
            <person name="Li C."/>
            <person name="Liu J."/>
            <person name="Liu J."/>
            <person name="Liu M."/>
            <person name="Mace W."/>
            <person name="Machado C."/>
            <person name="Nagabhyru P."/>
            <person name="Pan J."/>
            <person name="Schmid J."/>
            <person name="Sugawara K."/>
            <person name="Steiner U."/>
            <person name="Takach J.E."/>
            <person name="Tanaka E."/>
            <person name="Webb J.S."/>
            <person name="Wilson E.V."/>
            <person name="Wiseman J.L."/>
            <person name="Yoshida R."/>
            <person name="Zeng Z."/>
        </authorList>
    </citation>
    <scope>NUCLEOTIDE SEQUENCE [LARGE SCALE GENOMIC DNA]</scope>
    <source>
        <strain evidence="1 2">20.1</strain>
    </source>
</reference>